<accession>A0A172YK88</accession>
<protein>
    <submittedName>
        <fullName evidence="6">LysR family transcriptional regulator</fullName>
    </submittedName>
</protein>
<dbReference type="AlphaFoldDB" id="A0A172YK88"/>
<feature type="domain" description="HTH lysR-type" evidence="5">
    <location>
        <begin position="16"/>
        <end position="66"/>
    </location>
</feature>
<keyword evidence="3" id="KW-0238">DNA-binding</keyword>
<proteinExistence type="inferred from homology"/>
<dbReference type="PANTHER" id="PTHR30537:SF5">
    <property type="entry name" value="HTH-TYPE TRANSCRIPTIONAL ACTIVATOR TTDR-RELATED"/>
    <property type="match status" value="1"/>
</dbReference>
<evidence type="ECO:0000256" key="3">
    <source>
        <dbReference type="ARBA" id="ARBA00023125"/>
    </source>
</evidence>
<dbReference type="Gene3D" id="3.40.190.290">
    <property type="match status" value="1"/>
</dbReference>
<evidence type="ECO:0000313" key="6">
    <source>
        <dbReference type="EMBL" id="ANF59668.1"/>
    </source>
</evidence>
<dbReference type="Pfam" id="PF03466">
    <property type="entry name" value="LysR_substrate"/>
    <property type="match status" value="1"/>
</dbReference>
<dbReference type="SUPFAM" id="SSF46785">
    <property type="entry name" value="Winged helix' DNA-binding domain"/>
    <property type="match status" value="1"/>
</dbReference>
<dbReference type="PROSITE" id="PS50931">
    <property type="entry name" value="HTH_LYSR"/>
    <property type="match status" value="1"/>
</dbReference>
<dbReference type="InterPro" id="IPR036390">
    <property type="entry name" value="WH_DNA-bd_sf"/>
</dbReference>
<evidence type="ECO:0000256" key="4">
    <source>
        <dbReference type="ARBA" id="ARBA00023163"/>
    </source>
</evidence>
<organism evidence="6 7">
    <name type="scientific">Halotalea alkalilenta</name>
    <dbReference type="NCBI Taxonomy" id="376489"/>
    <lineage>
        <taxon>Bacteria</taxon>
        <taxon>Pseudomonadati</taxon>
        <taxon>Pseudomonadota</taxon>
        <taxon>Gammaproteobacteria</taxon>
        <taxon>Oceanospirillales</taxon>
        <taxon>Halomonadaceae</taxon>
        <taxon>Halotalea</taxon>
    </lineage>
</organism>
<keyword evidence="7" id="KW-1185">Reference proteome</keyword>
<dbReference type="Proteomes" id="UP000077875">
    <property type="component" value="Chromosome"/>
</dbReference>
<dbReference type="InterPro" id="IPR036388">
    <property type="entry name" value="WH-like_DNA-bd_sf"/>
</dbReference>
<gene>
    <name evidence="6" type="ORF">A5892_13295</name>
</gene>
<dbReference type="EMBL" id="CP015243">
    <property type="protein sequence ID" value="ANF59668.1"/>
    <property type="molecule type" value="Genomic_DNA"/>
</dbReference>
<dbReference type="InterPro" id="IPR058163">
    <property type="entry name" value="LysR-type_TF_proteobact-type"/>
</dbReference>
<dbReference type="SUPFAM" id="SSF53850">
    <property type="entry name" value="Periplasmic binding protein-like II"/>
    <property type="match status" value="1"/>
</dbReference>
<name>A0A172YK88_9GAMM</name>
<dbReference type="InterPro" id="IPR000847">
    <property type="entry name" value="LysR_HTH_N"/>
</dbReference>
<dbReference type="GO" id="GO:0003677">
    <property type="term" value="F:DNA binding"/>
    <property type="evidence" value="ECO:0007669"/>
    <property type="project" value="UniProtKB-KW"/>
</dbReference>
<evidence type="ECO:0000313" key="7">
    <source>
        <dbReference type="Proteomes" id="UP000077875"/>
    </source>
</evidence>
<keyword evidence="2" id="KW-0805">Transcription regulation</keyword>
<dbReference type="PANTHER" id="PTHR30537">
    <property type="entry name" value="HTH-TYPE TRANSCRIPTIONAL REGULATOR"/>
    <property type="match status" value="1"/>
</dbReference>
<dbReference type="Pfam" id="PF00126">
    <property type="entry name" value="HTH_1"/>
    <property type="match status" value="1"/>
</dbReference>
<sequence>MTGQWAVPDSLSGIGAFVAVVRAGSFTLAAERLGVTKSAVGKSISRLERRLGVILIRRTTRRLQLTHDGEAYFRACSAALDGIAAVEAQITPYDEVLRGRVYIDMPMAFGKSVLLPILLEIAAPHPELALTMSFNDATVDLMRDEADLAIRFGQIPDSGHLIARKLTSLERVICASPSYLKAHGIPMNPSDLNGHRCIVGTSHGPPQHWTVREGGHDTQITPPATYQLSDGESIVKTAVAGFGLCQMPVPLVRPKIERGLLVPVLEAYSGVMVDVNILWVQQATLAPRIRYVIDRLMEYAQRGALA</sequence>
<dbReference type="RefSeq" id="WP_064124503.1">
    <property type="nucleotide sequence ID" value="NZ_CP015243.1"/>
</dbReference>
<dbReference type="STRING" id="376489.A5892_13295"/>
<dbReference type="Gene3D" id="1.10.10.10">
    <property type="entry name" value="Winged helix-like DNA-binding domain superfamily/Winged helix DNA-binding domain"/>
    <property type="match status" value="1"/>
</dbReference>
<reference evidence="6 7" key="1">
    <citation type="submission" date="2016-04" db="EMBL/GenBank/DDBJ databases">
        <title>Complete Genome Sequence of Halotalea alkalilenta IHB B 13600.</title>
        <authorList>
            <person name="Swarnkar M.K."/>
            <person name="Sharma A."/>
            <person name="Kaushal K."/>
            <person name="Soni R."/>
            <person name="Rana S."/>
            <person name="Singh A.K."/>
            <person name="Gulati A."/>
        </authorList>
    </citation>
    <scope>NUCLEOTIDE SEQUENCE [LARGE SCALE GENOMIC DNA]</scope>
    <source>
        <strain evidence="6 7">IHB B 13600</strain>
    </source>
</reference>
<comment type="similarity">
    <text evidence="1">Belongs to the LysR transcriptional regulatory family.</text>
</comment>
<evidence type="ECO:0000256" key="2">
    <source>
        <dbReference type="ARBA" id="ARBA00023015"/>
    </source>
</evidence>
<evidence type="ECO:0000259" key="5">
    <source>
        <dbReference type="PROSITE" id="PS50931"/>
    </source>
</evidence>
<evidence type="ECO:0000256" key="1">
    <source>
        <dbReference type="ARBA" id="ARBA00009437"/>
    </source>
</evidence>
<dbReference type="KEGG" id="haa:A5892_13295"/>
<dbReference type="FunFam" id="1.10.10.10:FF:000001">
    <property type="entry name" value="LysR family transcriptional regulator"/>
    <property type="match status" value="1"/>
</dbReference>
<dbReference type="GO" id="GO:0003700">
    <property type="term" value="F:DNA-binding transcription factor activity"/>
    <property type="evidence" value="ECO:0007669"/>
    <property type="project" value="InterPro"/>
</dbReference>
<dbReference type="PRINTS" id="PR00039">
    <property type="entry name" value="HTHLYSR"/>
</dbReference>
<dbReference type="InterPro" id="IPR005119">
    <property type="entry name" value="LysR_subst-bd"/>
</dbReference>
<keyword evidence="4" id="KW-0804">Transcription</keyword>